<dbReference type="OrthoDB" id="6920233at2"/>
<proteinExistence type="predicted"/>
<keyword evidence="1" id="KW-0472">Membrane</keyword>
<sequence length="128" mass="14024">MTQPTGPNGTDQSSSPRRLGAAFLGLLHTHVELFGIELQEQKARTVSLLLFAGLALVFALLLLIGLSALLLVLVWDTYRLYGIVGLCGFYTLAALFCAMRLKAAVFDESSPFHSTLEELANDRERLMP</sequence>
<feature type="transmembrane region" description="Helical" evidence="1">
    <location>
        <begin position="80"/>
        <end position="99"/>
    </location>
</feature>
<evidence type="ECO:0000256" key="1">
    <source>
        <dbReference type="SAM" id="Phobius"/>
    </source>
</evidence>
<name>A0A1I0CLD3_9PSED</name>
<evidence type="ECO:0000313" key="2">
    <source>
        <dbReference type="EMBL" id="HEF25959.1"/>
    </source>
</evidence>
<reference evidence="2" key="2">
    <citation type="journal article" date="2020" name="mSystems">
        <title>Genome- and Community-Level Interaction Insights into Carbon Utilization and Element Cycling Functions of Hydrothermarchaeota in Hydrothermal Sediment.</title>
        <authorList>
            <person name="Zhou Z."/>
            <person name="Liu Y."/>
            <person name="Xu W."/>
            <person name="Pan J."/>
            <person name="Luo Z.H."/>
            <person name="Li M."/>
        </authorList>
    </citation>
    <scope>NUCLEOTIDE SEQUENCE [LARGE SCALE GENOMIC DNA]</scope>
    <source>
        <strain evidence="2">SpSt-200</strain>
    </source>
</reference>
<accession>A0A1I0CLD3</accession>
<keyword evidence="1" id="KW-1133">Transmembrane helix</keyword>
<dbReference type="AlphaFoldDB" id="A0A1I0CLD3"/>
<dbReference type="RefSeq" id="WP_074887286.1">
    <property type="nucleotide sequence ID" value="NZ_FOHW01000008.1"/>
</dbReference>
<protein>
    <submittedName>
        <fullName evidence="3">Uncharacterized membrane protein YqjE</fullName>
    </submittedName>
</protein>
<dbReference type="EMBL" id="FOHW01000008">
    <property type="protein sequence ID" value="SET20372.1"/>
    <property type="molecule type" value="Genomic_DNA"/>
</dbReference>
<feature type="transmembrane region" description="Helical" evidence="1">
    <location>
        <begin position="48"/>
        <end position="74"/>
    </location>
</feature>
<reference evidence="3 4" key="1">
    <citation type="submission" date="2016-10" db="EMBL/GenBank/DDBJ databases">
        <authorList>
            <person name="de Groot N.N."/>
        </authorList>
    </citation>
    <scope>NUCLEOTIDE SEQUENCE [LARGE SCALE GENOMIC DNA]</scope>
    <source>
        <strain evidence="3 4">DSM 11363</strain>
    </source>
</reference>
<dbReference type="EMBL" id="DSIN01000019">
    <property type="protein sequence ID" value="HEF25959.1"/>
    <property type="molecule type" value="Genomic_DNA"/>
</dbReference>
<dbReference type="InterPro" id="IPR009937">
    <property type="entry name" value="Phage_holin_3_6"/>
</dbReference>
<evidence type="ECO:0000313" key="3">
    <source>
        <dbReference type="EMBL" id="SET20372.1"/>
    </source>
</evidence>
<dbReference type="Pfam" id="PF07332">
    <property type="entry name" value="Phage_holin_3_6"/>
    <property type="match status" value="1"/>
</dbReference>
<evidence type="ECO:0000313" key="4">
    <source>
        <dbReference type="Proteomes" id="UP000182332"/>
    </source>
</evidence>
<gene>
    <name evidence="2" type="ORF">ENP23_09290</name>
    <name evidence="3" type="ORF">SAMN05216197_10877</name>
</gene>
<dbReference type="Proteomes" id="UP000182332">
    <property type="component" value="Unassembled WGS sequence"/>
</dbReference>
<keyword evidence="1" id="KW-0812">Transmembrane</keyword>
<organism evidence="3 4">
    <name type="scientific">Pseudomonas graminis</name>
    <dbReference type="NCBI Taxonomy" id="158627"/>
    <lineage>
        <taxon>Bacteria</taxon>
        <taxon>Pseudomonadati</taxon>
        <taxon>Pseudomonadota</taxon>
        <taxon>Gammaproteobacteria</taxon>
        <taxon>Pseudomonadales</taxon>
        <taxon>Pseudomonadaceae</taxon>
        <taxon>Pseudomonas</taxon>
    </lineage>
</organism>